<dbReference type="eggNOG" id="COG1192">
    <property type="taxonomic scope" value="Bacteria"/>
</dbReference>
<dbReference type="Proteomes" id="UP000002531">
    <property type="component" value="Chromosome"/>
</dbReference>
<dbReference type="PANTHER" id="PTHR13696">
    <property type="entry name" value="P-LOOP CONTAINING NUCLEOSIDE TRIPHOSPHATE HYDROLASE"/>
    <property type="match status" value="1"/>
</dbReference>
<dbReference type="InterPro" id="IPR050678">
    <property type="entry name" value="DNA_Partitioning_ATPase"/>
</dbReference>
<evidence type="ECO:0000313" key="2">
    <source>
        <dbReference type="EMBL" id="ABA03799.1"/>
    </source>
</evidence>
<dbReference type="SUPFAM" id="SSF52540">
    <property type="entry name" value="P-loop containing nucleoside triphosphate hydrolases"/>
    <property type="match status" value="1"/>
</dbReference>
<dbReference type="STRING" id="323098.Nwi_0532"/>
<dbReference type="PIRSF" id="PIRSF009320">
    <property type="entry name" value="Nuc_binding_HP_1000"/>
    <property type="match status" value="1"/>
</dbReference>
<proteinExistence type="predicted"/>
<dbReference type="InterPro" id="IPR002586">
    <property type="entry name" value="CobQ/CobB/MinD/ParA_Nub-bd_dom"/>
</dbReference>
<feature type="domain" description="CobQ/CobB/MinD/ParA nucleotide binding" evidence="1">
    <location>
        <begin position="26"/>
        <end position="205"/>
    </location>
</feature>
<gene>
    <name evidence="2" type="ordered locus">Nwi_0532</name>
</gene>
<dbReference type="Gene3D" id="3.40.50.300">
    <property type="entry name" value="P-loop containing nucleotide triphosphate hydrolases"/>
    <property type="match status" value="1"/>
</dbReference>
<accession>Q3SV92</accession>
<reference evidence="2 3" key="1">
    <citation type="journal article" date="2006" name="Appl. Environ. Microbiol.">
        <title>Genome sequence of the chemolithoautotrophic nitrite-oxidizing bacterium Nitrobacter winogradskyi Nb-255.</title>
        <authorList>
            <person name="Starkenburg S.R."/>
            <person name="Chain P.S."/>
            <person name="Sayavedra-Soto L.A."/>
            <person name="Hauser L."/>
            <person name="Land M.L."/>
            <person name="Larimer F.W."/>
            <person name="Malfatti S.A."/>
            <person name="Klotz M.G."/>
            <person name="Bottomley P.J."/>
            <person name="Arp D.J."/>
            <person name="Hickey W.J."/>
        </authorList>
    </citation>
    <scope>NUCLEOTIDE SEQUENCE [LARGE SCALE GENOMIC DNA]</scope>
    <source>
        <strain evidence="3">ATCC 25391 / DSM 10237 / CIP 104748 / NCIMB 11846 / Nb-255</strain>
    </source>
</reference>
<dbReference type="Pfam" id="PF01656">
    <property type="entry name" value="CbiA"/>
    <property type="match status" value="1"/>
</dbReference>
<name>Q3SV92_NITWN</name>
<dbReference type="AlphaFoldDB" id="Q3SV92"/>
<sequence length="234" mass="25475">MLLPDNVRICYRGAGMSSPRLRRRIITVTQRKGGVGKTTIAICVAAALARRGHEVALVDSDPQRSASQWAEPGNLEFPVYEMALEQTSVPAWAQEVRSIEAGIVVIDTAPNAREMGASIAVANLILVPCTPSGLDLDATLQTLAIIDAARERRRDRIKVILVPNRLDRRTLEGRQLLDELSTFGEAVGPPIASRAAFVRCFTSGQSVTSFMPGDTADQEIQELADAIERIELEE</sequence>
<evidence type="ECO:0000313" key="3">
    <source>
        <dbReference type="Proteomes" id="UP000002531"/>
    </source>
</evidence>
<dbReference type="CDD" id="cd02042">
    <property type="entry name" value="ParAB_family"/>
    <property type="match status" value="1"/>
</dbReference>
<evidence type="ECO:0000259" key="1">
    <source>
        <dbReference type="Pfam" id="PF01656"/>
    </source>
</evidence>
<dbReference type="PANTHER" id="PTHR13696:SF96">
    <property type="entry name" value="COBQ_COBB_MIND_PARA NUCLEOTIDE BINDING DOMAIN-CONTAINING PROTEIN"/>
    <property type="match status" value="1"/>
</dbReference>
<protein>
    <submittedName>
        <fullName evidence="2">Plasmid segregation oscillating ATPase ParF</fullName>
    </submittedName>
</protein>
<dbReference type="InterPro" id="IPR027417">
    <property type="entry name" value="P-loop_NTPase"/>
</dbReference>
<dbReference type="KEGG" id="nwi:Nwi_0532"/>
<dbReference type="EMBL" id="CP000115">
    <property type="protein sequence ID" value="ABA03799.1"/>
    <property type="molecule type" value="Genomic_DNA"/>
</dbReference>
<dbReference type="HOGENOM" id="CLU_037612_5_3_5"/>
<keyword evidence="3" id="KW-1185">Reference proteome</keyword>
<organism evidence="2 3">
    <name type="scientific">Nitrobacter winogradskyi (strain ATCC 25391 / DSM 10237 / CIP 104748 / NCIMB 11846 / Nb-255)</name>
    <dbReference type="NCBI Taxonomy" id="323098"/>
    <lineage>
        <taxon>Bacteria</taxon>
        <taxon>Pseudomonadati</taxon>
        <taxon>Pseudomonadota</taxon>
        <taxon>Alphaproteobacteria</taxon>
        <taxon>Hyphomicrobiales</taxon>
        <taxon>Nitrobacteraceae</taxon>
        <taxon>Nitrobacter</taxon>
    </lineage>
</organism>